<organism evidence="4 5">
    <name type="scientific">Virgisporangium aurantiacum</name>
    <dbReference type="NCBI Taxonomy" id="175570"/>
    <lineage>
        <taxon>Bacteria</taxon>
        <taxon>Bacillati</taxon>
        <taxon>Actinomycetota</taxon>
        <taxon>Actinomycetes</taxon>
        <taxon>Micromonosporales</taxon>
        <taxon>Micromonosporaceae</taxon>
        <taxon>Virgisporangium</taxon>
    </lineage>
</organism>
<keyword evidence="1" id="KW-0677">Repeat</keyword>
<accession>A0A8J3ZIY7</accession>
<dbReference type="RefSeq" id="WP_373320431.1">
    <property type="nucleotide sequence ID" value="NZ_BOPG01000077.1"/>
</dbReference>
<gene>
    <name evidence="4" type="ORF">Vau01_099060</name>
</gene>
<dbReference type="InterPro" id="IPR036770">
    <property type="entry name" value="Ankyrin_rpt-contain_sf"/>
</dbReference>
<reference evidence="4" key="1">
    <citation type="submission" date="2021-01" db="EMBL/GenBank/DDBJ databases">
        <title>Whole genome shotgun sequence of Virgisporangium aurantiacum NBRC 16421.</title>
        <authorList>
            <person name="Komaki H."/>
            <person name="Tamura T."/>
        </authorList>
    </citation>
    <scope>NUCLEOTIDE SEQUENCE</scope>
    <source>
        <strain evidence="4">NBRC 16421</strain>
    </source>
</reference>
<keyword evidence="5" id="KW-1185">Reference proteome</keyword>
<dbReference type="InterPro" id="IPR050776">
    <property type="entry name" value="Ank_Repeat/CDKN_Inhibitor"/>
</dbReference>
<name>A0A8J3ZIY7_9ACTN</name>
<dbReference type="SUPFAM" id="SSF48403">
    <property type="entry name" value="Ankyrin repeat"/>
    <property type="match status" value="1"/>
</dbReference>
<dbReference type="SMART" id="SM00248">
    <property type="entry name" value="ANK"/>
    <property type="match status" value="1"/>
</dbReference>
<comment type="caution">
    <text evidence="4">The sequence shown here is derived from an EMBL/GenBank/DDBJ whole genome shotgun (WGS) entry which is preliminary data.</text>
</comment>
<dbReference type="EMBL" id="BOPG01000077">
    <property type="protein sequence ID" value="GIJ62390.1"/>
    <property type="molecule type" value="Genomic_DNA"/>
</dbReference>
<sequence>MTGCSHERVQQVHHLVCSGAQPPLLTVVLELGAAVNGRDTDGWTPLHWAAIHGYAASARRLLGAGADPSATTPAGLTAADLAARNGHDTLAERLRPGTVRAADHP</sequence>
<dbReference type="PANTHER" id="PTHR24201">
    <property type="entry name" value="ANK_REP_REGION DOMAIN-CONTAINING PROTEIN"/>
    <property type="match status" value="1"/>
</dbReference>
<evidence type="ECO:0000313" key="4">
    <source>
        <dbReference type="EMBL" id="GIJ62390.1"/>
    </source>
</evidence>
<dbReference type="PROSITE" id="PS50297">
    <property type="entry name" value="ANK_REP_REGION"/>
    <property type="match status" value="1"/>
</dbReference>
<evidence type="ECO:0000256" key="1">
    <source>
        <dbReference type="ARBA" id="ARBA00022737"/>
    </source>
</evidence>
<dbReference type="PANTHER" id="PTHR24201:SF16">
    <property type="entry name" value="ANKYRIN-1-LIKE-RELATED"/>
    <property type="match status" value="1"/>
</dbReference>
<evidence type="ECO:0000313" key="5">
    <source>
        <dbReference type="Proteomes" id="UP000612585"/>
    </source>
</evidence>
<dbReference type="Proteomes" id="UP000612585">
    <property type="component" value="Unassembled WGS sequence"/>
</dbReference>
<keyword evidence="2 3" id="KW-0040">ANK repeat</keyword>
<proteinExistence type="predicted"/>
<evidence type="ECO:0000256" key="3">
    <source>
        <dbReference type="PROSITE-ProRule" id="PRU00023"/>
    </source>
</evidence>
<protein>
    <recommendedName>
        <fullName evidence="6">Ankyrin repeat-containing protein</fullName>
    </recommendedName>
</protein>
<evidence type="ECO:0008006" key="6">
    <source>
        <dbReference type="Google" id="ProtNLM"/>
    </source>
</evidence>
<dbReference type="Pfam" id="PF12796">
    <property type="entry name" value="Ank_2"/>
    <property type="match status" value="1"/>
</dbReference>
<dbReference type="InterPro" id="IPR002110">
    <property type="entry name" value="Ankyrin_rpt"/>
</dbReference>
<feature type="repeat" description="ANK" evidence="3">
    <location>
        <begin position="41"/>
        <end position="73"/>
    </location>
</feature>
<dbReference type="PROSITE" id="PS50088">
    <property type="entry name" value="ANK_REPEAT"/>
    <property type="match status" value="1"/>
</dbReference>
<dbReference type="Gene3D" id="1.25.40.20">
    <property type="entry name" value="Ankyrin repeat-containing domain"/>
    <property type="match status" value="1"/>
</dbReference>
<evidence type="ECO:0000256" key="2">
    <source>
        <dbReference type="ARBA" id="ARBA00023043"/>
    </source>
</evidence>
<dbReference type="AlphaFoldDB" id="A0A8J3ZIY7"/>